<evidence type="ECO:0000256" key="13">
    <source>
        <dbReference type="SAM" id="MobiDB-lite"/>
    </source>
</evidence>
<reference evidence="15 16" key="1">
    <citation type="submission" date="2018-01" db="EMBL/GenBank/DDBJ databases">
        <title>Draft genome sequence of Paucibacter aquatile CR182 isolated from freshwater of the Nakdong River.</title>
        <authorList>
            <person name="Choi A."/>
            <person name="Chung E.J."/>
        </authorList>
    </citation>
    <scope>NUCLEOTIDE SEQUENCE [LARGE SCALE GENOMIC DNA]</scope>
    <source>
        <strain evidence="15 16">CR182</strain>
    </source>
</reference>
<comment type="subcellular location">
    <subcellularLocation>
        <location evidence="2 12">Cell inner membrane</location>
        <topology evidence="2 12">Multi-pass membrane protein</topology>
    </subcellularLocation>
    <subcellularLocation>
        <location evidence="11">Cell membrane</location>
        <topology evidence="11">Multi-pass membrane protein</topology>
    </subcellularLocation>
</comment>
<evidence type="ECO:0000256" key="9">
    <source>
        <dbReference type="ARBA" id="ARBA00022989"/>
    </source>
</evidence>
<feature type="transmembrane region" description="Helical" evidence="11">
    <location>
        <begin position="456"/>
        <end position="477"/>
    </location>
</feature>
<feature type="transmembrane region" description="Helical" evidence="11">
    <location>
        <begin position="307"/>
        <end position="338"/>
    </location>
</feature>
<dbReference type="InterPro" id="IPR029345">
    <property type="entry name" value="MalF_P2"/>
</dbReference>
<evidence type="ECO:0000256" key="6">
    <source>
        <dbReference type="ARBA" id="ARBA00022519"/>
    </source>
</evidence>
<keyword evidence="6 12" id="KW-0997">Cell inner membrane</keyword>
<feature type="domain" description="ABC transmembrane type-1" evidence="14">
    <location>
        <begin position="311"/>
        <end position="534"/>
    </location>
</feature>
<evidence type="ECO:0000256" key="2">
    <source>
        <dbReference type="ARBA" id="ARBA00004429"/>
    </source>
</evidence>
<dbReference type="NCBIfam" id="NF008232">
    <property type="entry name" value="PRK10999.1"/>
    <property type="match status" value="1"/>
</dbReference>
<feature type="transmembrane region" description="Helical" evidence="11">
    <location>
        <begin position="400"/>
        <end position="422"/>
    </location>
</feature>
<comment type="caution">
    <text evidence="15">The sequence shown here is derived from an EMBL/GenBank/DDBJ whole genome shotgun (WGS) entry which is preliminary data.</text>
</comment>
<dbReference type="PANTHER" id="PTHR47314:SF1">
    <property type="entry name" value="MALTOSE_MALTODEXTRIN TRANSPORT SYSTEM PERMEASE PROTEIN MALF"/>
    <property type="match status" value="1"/>
</dbReference>
<keyword evidence="7 12" id="KW-0762">Sugar transport</keyword>
<dbReference type="EMBL" id="POSP01000004">
    <property type="protein sequence ID" value="PND36259.1"/>
    <property type="molecule type" value="Genomic_DNA"/>
</dbReference>
<evidence type="ECO:0000256" key="11">
    <source>
        <dbReference type="RuleBase" id="RU363032"/>
    </source>
</evidence>
<feature type="transmembrane region" description="Helical" evidence="11">
    <location>
        <begin position="350"/>
        <end position="370"/>
    </location>
</feature>
<protein>
    <recommendedName>
        <fullName evidence="12">Maltose/maltodextrin transport system permease protein</fullName>
    </recommendedName>
</protein>
<comment type="subunit">
    <text evidence="12">The complex is composed of two ATP-binding proteins (MalK), two transmembrane proteins (MalG and MalF) and a solute-binding protein (MalE).</text>
</comment>
<feature type="compositionally biased region" description="Low complexity" evidence="13">
    <location>
        <begin position="1"/>
        <end position="20"/>
    </location>
</feature>
<dbReference type="Gene3D" id="1.20.58.370">
    <property type="entry name" value="MalF N-terminal region-like"/>
    <property type="match status" value="1"/>
</dbReference>
<dbReference type="InterPro" id="IPR035906">
    <property type="entry name" value="MetI-like_sf"/>
</dbReference>
<gene>
    <name evidence="15" type="ORF">C1O66_21365</name>
</gene>
<dbReference type="SUPFAM" id="SSF160964">
    <property type="entry name" value="MalF N-terminal region-like"/>
    <property type="match status" value="1"/>
</dbReference>
<dbReference type="AlphaFoldDB" id="A0A2N8KS31"/>
<evidence type="ECO:0000259" key="14">
    <source>
        <dbReference type="PROSITE" id="PS50928"/>
    </source>
</evidence>
<evidence type="ECO:0000256" key="10">
    <source>
        <dbReference type="ARBA" id="ARBA00023136"/>
    </source>
</evidence>
<keyword evidence="10 11" id="KW-0472">Membrane</keyword>
<dbReference type="OrthoDB" id="9785347at2"/>
<evidence type="ECO:0000256" key="3">
    <source>
        <dbReference type="ARBA" id="ARBA00009047"/>
    </source>
</evidence>
<evidence type="ECO:0000313" key="15">
    <source>
        <dbReference type="EMBL" id="PND36259.1"/>
    </source>
</evidence>
<dbReference type="GO" id="GO:1990060">
    <property type="term" value="C:maltose transport complex"/>
    <property type="evidence" value="ECO:0007669"/>
    <property type="project" value="TreeGrafter"/>
</dbReference>
<dbReference type="Gene3D" id="2.40.430.10">
    <property type="entry name" value="D-maltodextrin-binding protein, MBP"/>
    <property type="match status" value="1"/>
</dbReference>
<dbReference type="Proteomes" id="UP000235916">
    <property type="component" value="Unassembled WGS sequence"/>
</dbReference>
<keyword evidence="9 11" id="KW-1133">Transmembrane helix</keyword>
<keyword evidence="16" id="KW-1185">Reference proteome</keyword>
<dbReference type="RefSeq" id="WP_102770032.1">
    <property type="nucleotide sequence ID" value="NZ_POSP01000004.1"/>
</dbReference>
<proteinExistence type="inferred from homology"/>
<dbReference type="GO" id="GO:0042956">
    <property type="term" value="P:maltodextrin transmembrane transport"/>
    <property type="evidence" value="ECO:0007669"/>
    <property type="project" value="TreeGrafter"/>
</dbReference>
<dbReference type="SUPFAM" id="SSF161098">
    <property type="entry name" value="MetI-like"/>
    <property type="match status" value="1"/>
</dbReference>
<evidence type="ECO:0000256" key="8">
    <source>
        <dbReference type="ARBA" id="ARBA00022692"/>
    </source>
</evidence>
<organism evidence="15 16">
    <name type="scientific">Kinneretia aquatilis</name>
    <dbReference type="NCBI Taxonomy" id="2070761"/>
    <lineage>
        <taxon>Bacteria</taxon>
        <taxon>Pseudomonadati</taxon>
        <taxon>Pseudomonadota</taxon>
        <taxon>Betaproteobacteria</taxon>
        <taxon>Burkholderiales</taxon>
        <taxon>Sphaerotilaceae</taxon>
        <taxon>Roseateles</taxon>
    </lineage>
</organism>
<dbReference type="Gene3D" id="3.10.650.10">
    <property type="entry name" value="MalF N-terminal region-like"/>
    <property type="match status" value="1"/>
</dbReference>
<name>A0A2N8KS31_9BURK</name>
<dbReference type="PROSITE" id="PS50928">
    <property type="entry name" value="ABC_TM1"/>
    <property type="match status" value="1"/>
</dbReference>
<feature type="transmembrane region" description="Helical" evidence="11">
    <location>
        <begin position="65"/>
        <end position="83"/>
    </location>
</feature>
<dbReference type="GO" id="GO:0015423">
    <property type="term" value="F:ABC-type maltose transporter activity"/>
    <property type="evidence" value="ECO:0007669"/>
    <property type="project" value="TreeGrafter"/>
</dbReference>
<evidence type="ECO:0000256" key="4">
    <source>
        <dbReference type="ARBA" id="ARBA00022448"/>
    </source>
</evidence>
<comment type="function">
    <text evidence="1 12">Part of the ABC transporter complex MalEFGK involved in maltose/maltodextrin import. Probably responsible for the translocation of the substrate across the membrane.</text>
</comment>
<feature type="region of interest" description="Disordered" evidence="13">
    <location>
        <begin position="1"/>
        <end position="25"/>
    </location>
</feature>
<evidence type="ECO:0000256" key="1">
    <source>
        <dbReference type="ARBA" id="ARBA00002264"/>
    </source>
</evidence>
<keyword evidence="5" id="KW-1003">Cell membrane</keyword>
<dbReference type="Pfam" id="PF00528">
    <property type="entry name" value="BPD_transp_1"/>
    <property type="match status" value="1"/>
</dbReference>
<feature type="transmembrane region" description="Helical" evidence="11">
    <location>
        <begin position="90"/>
        <end position="110"/>
    </location>
</feature>
<evidence type="ECO:0000256" key="5">
    <source>
        <dbReference type="ARBA" id="ARBA00022475"/>
    </source>
</evidence>
<keyword evidence="8 11" id="KW-0812">Transmembrane</keyword>
<keyword evidence="4 11" id="KW-0813">Transport</keyword>
<dbReference type="InterPro" id="IPR047103">
    <property type="entry name" value="MalF_P2_sf"/>
</dbReference>
<evidence type="ECO:0000313" key="16">
    <source>
        <dbReference type="Proteomes" id="UP000235916"/>
    </source>
</evidence>
<accession>A0A2N8KS31</accession>
<sequence length="543" mass="59816">MNPPASLSPSDAAPAHASNPGRGVYTRLPPSRLERLAQRLRWPLTGAAGLASLYLVFLMHAAGQTWLALGALGFFVLVFYIYISQAAFALRYLFPGIAGMLIFIAFPLIYTAQIGFTNYSSAHLLSQERVREYLLDQHEAVPGQTQAFTLHADGPEFRLVLRAEDGSPSWVSPALALKTTRQELSVDMLPAQSAQQPLTAPLQQALPLRELIEHREALMQLKLRLPGAAQELRYLGLREFGAISRHWQAKEDGSLLRLADQTRFSPNLQTGYFESASGEVQQPGFKVVVGWRNYTRMVMDAEFRGPFLAIFSWTVLFSALTVICATAIGMLLAVLLNWDDLKFRGTYRTLLFLPYAVPGFISILVFKGLFNQNFGEINAILDALLGIKPAWFADPLLAKVMLLIVNVWLGYPYIMILCAGLLKSIPADLYEASAIAGAGPLTNFFKITAPLVIKPLAPLLVSAFAFNFNNFVLIALLTDGRPDFLSTKIPAGQTDILVSYTYRIAFKDSGSDFGLAAAISTLIFFLVAAMSLINLRLMRKANS</sequence>
<feature type="transmembrane region" description="Helical" evidence="11">
    <location>
        <begin position="513"/>
        <end position="535"/>
    </location>
</feature>
<dbReference type="Pfam" id="PF14785">
    <property type="entry name" value="MalF_P2"/>
    <property type="match status" value="1"/>
</dbReference>
<dbReference type="CDD" id="cd06261">
    <property type="entry name" value="TM_PBP2"/>
    <property type="match status" value="1"/>
</dbReference>
<dbReference type="PANTHER" id="PTHR47314">
    <property type="entry name" value="MALTOSE/MALTODEXTRIN TRANSPORT SYSTEM PERMEASE PROTEIN MALF"/>
    <property type="match status" value="1"/>
</dbReference>
<evidence type="ECO:0000256" key="12">
    <source>
        <dbReference type="RuleBase" id="RU367050"/>
    </source>
</evidence>
<evidence type="ECO:0000256" key="7">
    <source>
        <dbReference type="ARBA" id="ARBA00022597"/>
    </source>
</evidence>
<comment type="similarity">
    <text evidence="3 12">Belongs to the binding-protein-dependent transport system permease family. MalFG subfamily.</text>
</comment>
<dbReference type="InterPro" id="IPR035277">
    <property type="entry name" value="MalF_N"/>
</dbReference>
<dbReference type="Gene3D" id="1.10.3720.10">
    <property type="entry name" value="MetI-like"/>
    <property type="match status" value="1"/>
</dbReference>
<dbReference type="InterPro" id="IPR000515">
    <property type="entry name" value="MetI-like"/>
</dbReference>